<keyword evidence="4" id="KW-0949">S-adenosyl-L-methionine</keyword>
<organism evidence="14 15">
    <name type="scientific">Labeo rohita</name>
    <name type="common">Indian major carp</name>
    <name type="synonym">Cyprinus rohita</name>
    <dbReference type="NCBI Taxonomy" id="84645"/>
    <lineage>
        <taxon>Eukaryota</taxon>
        <taxon>Metazoa</taxon>
        <taxon>Chordata</taxon>
        <taxon>Craniata</taxon>
        <taxon>Vertebrata</taxon>
        <taxon>Euteleostomi</taxon>
        <taxon>Actinopterygii</taxon>
        <taxon>Neopterygii</taxon>
        <taxon>Teleostei</taxon>
        <taxon>Ostariophysi</taxon>
        <taxon>Cypriniformes</taxon>
        <taxon>Cyprinidae</taxon>
        <taxon>Labeoninae</taxon>
        <taxon>Labeonini</taxon>
        <taxon>Labeo</taxon>
    </lineage>
</organism>
<comment type="caution">
    <text evidence="14">The sequence shown here is derived from an EMBL/GenBank/DDBJ whole genome shotgun (WGS) entry which is preliminary data.</text>
</comment>
<keyword evidence="6" id="KW-0539">Nucleus</keyword>
<reference evidence="14 15" key="1">
    <citation type="submission" date="2022-01" db="EMBL/GenBank/DDBJ databases">
        <title>A high-quality chromosome-level genome assembly of rohu carp, Labeo rohita.</title>
        <authorList>
            <person name="Arick M.A. II"/>
            <person name="Hsu C.-Y."/>
            <person name="Magbanua Z."/>
            <person name="Pechanova O."/>
            <person name="Grover C."/>
            <person name="Miller E."/>
            <person name="Thrash A."/>
            <person name="Ezzel L."/>
            <person name="Alam S."/>
            <person name="Benzie J."/>
            <person name="Hamilton M."/>
            <person name="Karsi A."/>
            <person name="Lawrence M.L."/>
            <person name="Peterson D.G."/>
        </authorList>
    </citation>
    <scope>NUCLEOTIDE SEQUENCE [LARGE SCALE GENOMIC DNA]</scope>
    <source>
        <strain evidence="15">BAU-BD-2019</strain>
        <tissue evidence="14">Blood</tissue>
    </source>
</reference>
<gene>
    <name evidence="14" type="ORF">H4Q32_028817</name>
</gene>
<evidence type="ECO:0000256" key="1">
    <source>
        <dbReference type="ARBA" id="ARBA00004123"/>
    </source>
</evidence>
<dbReference type="PANTHER" id="PTHR15627:SF8">
    <property type="entry name" value="TRNA-URIDINE AMINOCARBOXYPROPYLTRANSFERASE 1"/>
    <property type="match status" value="1"/>
</dbReference>
<dbReference type="InterPro" id="IPR005636">
    <property type="entry name" value="DTW"/>
</dbReference>
<dbReference type="InterPro" id="IPR051521">
    <property type="entry name" value="tRNA_Mod/Golgi_Maint"/>
</dbReference>
<keyword evidence="12" id="KW-0732">Signal</keyword>
<name>A0ABQ8LD32_LABRO</name>
<evidence type="ECO:0000256" key="2">
    <source>
        <dbReference type="ARBA" id="ARBA00012386"/>
    </source>
</evidence>
<keyword evidence="3" id="KW-0808">Transferase</keyword>
<evidence type="ECO:0000256" key="7">
    <source>
        <dbReference type="ARBA" id="ARBA00037050"/>
    </source>
</evidence>
<dbReference type="Pfam" id="PF03942">
    <property type="entry name" value="DTW"/>
    <property type="match status" value="1"/>
</dbReference>
<evidence type="ECO:0000256" key="4">
    <source>
        <dbReference type="ARBA" id="ARBA00022691"/>
    </source>
</evidence>
<protein>
    <recommendedName>
        <fullName evidence="9">tRNA-uridine aminocarboxypropyltransferase 1</fullName>
        <ecNumber evidence="2">2.5.1.25</ecNumber>
    </recommendedName>
    <alternativeName>
        <fullName evidence="10">DTW domain-containing protein 1</fullName>
    </alternativeName>
</protein>
<evidence type="ECO:0000313" key="15">
    <source>
        <dbReference type="Proteomes" id="UP000830375"/>
    </source>
</evidence>
<evidence type="ECO:0000256" key="3">
    <source>
        <dbReference type="ARBA" id="ARBA00022679"/>
    </source>
</evidence>
<evidence type="ECO:0000256" key="11">
    <source>
        <dbReference type="ARBA" id="ARBA00048718"/>
    </source>
</evidence>
<sequence>MMLFSAARCVCFSISNICVASVARTPPAALPASSGAVVFPVRPAHVGFGFCSVVMSDQESSALSGLLLASHAPLDEAQRAGRMKCSRCGASRMFYCYSCCALVGLEPRDVPSVKLPLKIDIIKHPNETDGKSTAVQAKLLAPQDVTIYTYPCIPELDQSAENIVLVFPGPDAMTVEELWEYFCADGKPRVKRLKATEGHPESHSCPIQRVVFIDSTWNQTTRIITDEPLPNVELKSRRTCFWRHQKGCPDTYLATIEAIYYFLKDLHSHYFSEYTGEYDNLLFFFSFLHKLINKAKQAAGKL</sequence>
<accession>A0ABQ8LD32</accession>
<dbReference type="PANTHER" id="PTHR15627">
    <property type="entry name" value="NATURAL KILLER CELL-SPECIFIC ANTIGEN KLIP1"/>
    <property type="match status" value="1"/>
</dbReference>
<feature type="chain" id="PRO_5047205775" description="tRNA-uridine aminocarboxypropyltransferase 1" evidence="12">
    <location>
        <begin position="21"/>
        <end position="302"/>
    </location>
</feature>
<evidence type="ECO:0000256" key="9">
    <source>
        <dbReference type="ARBA" id="ARBA00039242"/>
    </source>
</evidence>
<evidence type="ECO:0000313" key="14">
    <source>
        <dbReference type="EMBL" id="KAI2647832.1"/>
    </source>
</evidence>
<evidence type="ECO:0000256" key="6">
    <source>
        <dbReference type="ARBA" id="ARBA00023242"/>
    </source>
</evidence>
<keyword evidence="15" id="KW-1185">Reference proteome</keyword>
<evidence type="ECO:0000256" key="10">
    <source>
        <dbReference type="ARBA" id="ARBA00042508"/>
    </source>
</evidence>
<evidence type="ECO:0000256" key="12">
    <source>
        <dbReference type="SAM" id="SignalP"/>
    </source>
</evidence>
<comment type="similarity">
    <text evidence="8">Belongs to the TDD superfamily. DTWD1 family.</text>
</comment>
<keyword evidence="5" id="KW-0819">tRNA processing</keyword>
<dbReference type="Proteomes" id="UP000830375">
    <property type="component" value="Unassembled WGS sequence"/>
</dbReference>
<feature type="signal peptide" evidence="12">
    <location>
        <begin position="1"/>
        <end position="20"/>
    </location>
</feature>
<feature type="domain" description="DTW" evidence="13">
    <location>
        <begin position="92"/>
        <end position="297"/>
    </location>
</feature>
<evidence type="ECO:0000256" key="5">
    <source>
        <dbReference type="ARBA" id="ARBA00022694"/>
    </source>
</evidence>
<dbReference type="SMART" id="SM01144">
    <property type="entry name" value="DTW"/>
    <property type="match status" value="1"/>
</dbReference>
<proteinExistence type="inferred from homology"/>
<comment type="subcellular location">
    <subcellularLocation>
        <location evidence="1">Nucleus</location>
    </subcellularLocation>
</comment>
<comment type="function">
    <text evidence="7">Catalyzes the formation of 3-(3-amino-3-carboxypropyl)uridine (acp3U) at position 20 in the D-loop of several cytoplasmic tRNAs (acp3U(20)).</text>
</comment>
<dbReference type="EC" id="2.5.1.25" evidence="2"/>
<evidence type="ECO:0000256" key="8">
    <source>
        <dbReference type="ARBA" id="ARBA00038290"/>
    </source>
</evidence>
<dbReference type="EMBL" id="JACTAM010000114">
    <property type="protein sequence ID" value="KAI2647832.1"/>
    <property type="molecule type" value="Genomic_DNA"/>
</dbReference>
<evidence type="ECO:0000259" key="13">
    <source>
        <dbReference type="SMART" id="SM01144"/>
    </source>
</evidence>
<comment type="catalytic activity">
    <reaction evidence="11">
        <text>a uridine in tRNA + S-adenosyl-L-methionine = a 3-[(3S)-3-amino-3-carboxypropyl]uridine in tRNA + S-methyl-5'-thioadenosine + H(+)</text>
        <dbReference type="Rhea" id="RHEA:62432"/>
        <dbReference type="Rhea" id="RHEA-COMP:13339"/>
        <dbReference type="Rhea" id="RHEA-COMP:16092"/>
        <dbReference type="ChEBI" id="CHEBI:15378"/>
        <dbReference type="ChEBI" id="CHEBI:17509"/>
        <dbReference type="ChEBI" id="CHEBI:59789"/>
        <dbReference type="ChEBI" id="CHEBI:65315"/>
        <dbReference type="ChEBI" id="CHEBI:82930"/>
        <dbReference type="EC" id="2.5.1.25"/>
    </reaction>
</comment>